<evidence type="ECO:0000313" key="2">
    <source>
        <dbReference type="EMBL" id="CAB4573323.1"/>
    </source>
</evidence>
<dbReference type="EMBL" id="CAEZTS010000033">
    <property type="protein sequence ID" value="CAB4573323.1"/>
    <property type="molecule type" value="Genomic_DNA"/>
</dbReference>
<proteinExistence type="predicted"/>
<keyword evidence="1" id="KW-1133">Transmembrane helix</keyword>
<keyword evidence="1" id="KW-0812">Transmembrane</keyword>
<accession>A0A6J6EGA1</accession>
<evidence type="ECO:0000256" key="1">
    <source>
        <dbReference type="SAM" id="Phobius"/>
    </source>
</evidence>
<dbReference type="AlphaFoldDB" id="A0A6J6EGA1"/>
<reference evidence="2" key="1">
    <citation type="submission" date="2020-05" db="EMBL/GenBank/DDBJ databases">
        <authorList>
            <person name="Chiriac C."/>
            <person name="Salcher M."/>
            <person name="Ghai R."/>
            <person name="Kavagutti S V."/>
        </authorList>
    </citation>
    <scope>NUCLEOTIDE SEQUENCE</scope>
</reference>
<gene>
    <name evidence="2" type="ORF">UFOPK1722_00532</name>
</gene>
<feature type="transmembrane region" description="Helical" evidence="1">
    <location>
        <begin position="33"/>
        <end position="51"/>
    </location>
</feature>
<keyword evidence="1" id="KW-0472">Membrane</keyword>
<protein>
    <submittedName>
        <fullName evidence="2">Unannotated protein</fullName>
    </submittedName>
</protein>
<sequence>MVLLVALMLLVLVLERGGDFFEGANHRRLPVLPAVGFALLAGGIGVIARAVHRARRAVVDH</sequence>
<name>A0A6J6EGA1_9ZZZZ</name>
<organism evidence="2">
    <name type="scientific">freshwater metagenome</name>
    <dbReference type="NCBI Taxonomy" id="449393"/>
    <lineage>
        <taxon>unclassified sequences</taxon>
        <taxon>metagenomes</taxon>
        <taxon>ecological metagenomes</taxon>
    </lineage>
</organism>